<dbReference type="eggNOG" id="ENOG502QSDV">
    <property type="taxonomic scope" value="Eukaryota"/>
</dbReference>
<dbReference type="OrthoDB" id="414243at2759"/>
<dbReference type="PANTHER" id="PTHR28208">
    <property type="entry name" value="PHOSPHATIDATE PHOSPHATASE APP1"/>
    <property type="match status" value="1"/>
</dbReference>
<dbReference type="PANTHER" id="PTHR28208:SF2">
    <property type="entry name" value="PHOSPHATIDATE PHOSPHATASE APP1 CATALYTIC DOMAIN-CONTAINING PROTEIN"/>
    <property type="match status" value="1"/>
</dbReference>
<dbReference type="GO" id="GO:0008195">
    <property type="term" value="F:phosphatidate phosphatase activity"/>
    <property type="evidence" value="ECO:0007669"/>
    <property type="project" value="InterPro"/>
</dbReference>
<dbReference type="HOGENOM" id="CLU_024935_0_0_1"/>
<reference evidence="3 4" key="1">
    <citation type="journal article" date="2011" name="PLoS Pathog.">
        <title>Endophytic Life Strategies Decoded by Genome and Transcriptome Analyses of the Mutualistic Root Symbiont Piriformospora indica.</title>
        <authorList>
            <person name="Zuccaro A."/>
            <person name="Lahrmann U."/>
            <person name="Guldener U."/>
            <person name="Langen G."/>
            <person name="Pfiffi S."/>
            <person name="Biedenkopf D."/>
            <person name="Wong P."/>
            <person name="Samans B."/>
            <person name="Grimm C."/>
            <person name="Basiewicz M."/>
            <person name="Murat C."/>
            <person name="Martin F."/>
            <person name="Kogel K.H."/>
        </authorList>
    </citation>
    <scope>NUCLEOTIDE SEQUENCE [LARGE SCALE GENOMIC DNA]</scope>
    <source>
        <strain evidence="3 4">DSM 11827</strain>
    </source>
</reference>
<evidence type="ECO:0000256" key="1">
    <source>
        <dbReference type="SAM" id="MobiDB-lite"/>
    </source>
</evidence>
<comment type="caution">
    <text evidence="3">The sequence shown here is derived from an EMBL/GenBank/DDBJ whole genome shotgun (WGS) entry which is preliminary data.</text>
</comment>
<feature type="region of interest" description="Disordered" evidence="1">
    <location>
        <begin position="1"/>
        <end position="24"/>
    </location>
</feature>
<evidence type="ECO:0000313" key="4">
    <source>
        <dbReference type="Proteomes" id="UP000007148"/>
    </source>
</evidence>
<keyword evidence="4" id="KW-1185">Reference proteome</keyword>
<dbReference type="InParanoid" id="G4T666"/>
<gene>
    <name evidence="3" type="ORF">PIIN_00580</name>
</gene>
<evidence type="ECO:0000313" key="3">
    <source>
        <dbReference type="EMBL" id="CCA66817.1"/>
    </source>
</evidence>
<dbReference type="STRING" id="1109443.G4T666"/>
<evidence type="ECO:0000259" key="2">
    <source>
        <dbReference type="Pfam" id="PF09949"/>
    </source>
</evidence>
<dbReference type="InterPro" id="IPR019236">
    <property type="entry name" value="APP1_cat"/>
</dbReference>
<dbReference type="Proteomes" id="UP000007148">
    <property type="component" value="Unassembled WGS sequence"/>
</dbReference>
<protein>
    <recommendedName>
        <fullName evidence="2">Phosphatidate phosphatase APP1 catalytic domain-containing protein</fullName>
    </recommendedName>
</protein>
<feature type="domain" description="Phosphatidate phosphatase APP1 catalytic" evidence="2">
    <location>
        <begin position="270"/>
        <end position="415"/>
    </location>
</feature>
<dbReference type="InterPro" id="IPR052935">
    <property type="entry name" value="Mg2+_PAP"/>
</dbReference>
<sequence length="506" mass="56503">MNPSGFKANLRSHRRRNQPWTSPPVGSILAGLKTKMHSGSWFSSILLAALQLHLAVAAPNPLPTPAPSKTLPQKRDISSWASSVASGLPTDVAGGVLPAFQGLPSPDDIKKQLNLTDEAIDALPLEVLNIPTFANWTGNGWNVRIHGQAYKQPPANDSVLDHISSVFIADLDVSQLNETGHRQSRNMSALMLALPQDDERLNFTLTSPVSNNSLVIEFPAATDSRGEFDAFIQLTSDMIPSNDSVMSWPMYTVNVNSGNSTVWFVPQKGVTILSDVDDILRFTQIYVPQNGLYNSFAVPFTPWSDMPSVYAKWAQQNPNFHFHYLTTTPEPFTRQYVDFLNKYYPLGSFDDRPLNLTTYDQIFQIRKTNLERFFHTFPNRSIVLVGDTSNGDIMRNYPQMALDFPNTTACILIRNTSATDSSNHFPYNTKNFKDVPKEKYMFFRTTDDIRNLNFANGDCVNASVPQNVTFDYQGLPFDNNNGAFALTTTPSFMLMAATVLMLMTLL</sequence>
<proteinExistence type="predicted"/>
<accession>G4T666</accession>
<name>G4T666_SERID</name>
<dbReference type="EMBL" id="CAFZ01000006">
    <property type="protein sequence ID" value="CCA66817.1"/>
    <property type="molecule type" value="Genomic_DNA"/>
</dbReference>
<dbReference type="GO" id="GO:0030479">
    <property type="term" value="C:actin cortical patch"/>
    <property type="evidence" value="ECO:0007669"/>
    <property type="project" value="TreeGrafter"/>
</dbReference>
<dbReference type="AlphaFoldDB" id="G4T666"/>
<dbReference type="OMA" id="FTPWMNM"/>
<dbReference type="Pfam" id="PF09949">
    <property type="entry name" value="APP1_cat"/>
    <property type="match status" value="1"/>
</dbReference>
<organism evidence="3 4">
    <name type="scientific">Serendipita indica (strain DSM 11827)</name>
    <name type="common">Root endophyte fungus</name>
    <name type="synonym">Piriformospora indica</name>
    <dbReference type="NCBI Taxonomy" id="1109443"/>
    <lineage>
        <taxon>Eukaryota</taxon>
        <taxon>Fungi</taxon>
        <taxon>Dikarya</taxon>
        <taxon>Basidiomycota</taxon>
        <taxon>Agaricomycotina</taxon>
        <taxon>Agaricomycetes</taxon>
        <taxon>Sebacinales</taxon>
        <taxon>Serendipitaceae</taxon>
        <taxon>Serendipita</taxon>
    </lineage>
</organism>